<gene>
    <name evidence="8" type="ORF">GCM10025862_14450</name>
</gene>
<sequence length="420" mass="43212">MSRAATAAGAADRGRGSALEFALDRGVDTYRVLSWLYAVVMVWHRLGDFHRPLVALAVVLVLGLWTVFVLLLRRRTWPLLAVELALACAGILLTRVADSPENIAAGATTLPATWAASPVMGCAVLGGWRGGLAAALVVGAADILEVGAPTEGTVYNLVLLLLIGGCLGWCVDVARRGQRALDEAMRVRAEIAERDRLARSIHDGVLQNLAFIHRRGQQLGGPSADLADLAAESERELRDLVQGRRGAGQGRSATLGAGAGTPESSAPASPAAGAAGAAAVGTGDADLGRLLAASGSARVSVAAPAQPVLLEAGRAQELALAVRAALDNVTKHAGPDAKAWVLIEDLGTDVTVTVRDDGVGCTPQRLAEAKDAGRLGVSQSICGRVADLGGTANVRSTPGRGTTVVLTVPLVAPPQREERP</sequence>
<keyword evidence="5" id="KW-0472">Membrane</keyword>
<protein>
    <submittedName>
        <fullName evidence="8">Histidine kinase</fullName>
    </submittedName>
</protein>
<keyword evidence="2 8" id="KW-0418">Kinase</keyword>
<evidence type="ECO:0000256" key="5">
    <source>
        <dbReference type="SAM" id="Phobius"/>
    </source>
</evidence>
<feature type="compositionally biased region" description="Low complexity" evidence="4">
    <location>
        <begin position="260"/>
        <end position="271"/>
    </location>
</feature>
<feature type="domain" description="Histidine kinase/HSP90-like ATPase" evidence="6">
    <location>
        <begin position="315"/>
        <end position="410"/>
    </location>
</feature>
<keyword evidence="5" id="KW-0812">Transmembrane</keyword>
<keyword evidence="5" id="KW-1133">Transmembrane helix</keyword>
<dbReference type="CDD" id="cd16917">
    <property type="entry name" value="HATPase_UhpB-NarQ-NarX-like"/>
    <property type="match status" value="1"/>
</dbReference>
<evidence type="ECO:0000256" key="1">
    <source>
        <dbReference type="ARBA" id="ARBA00022679"/>
    </source>
</evidence>
<keyword evidence="9" id="KW-1185">Reference proteome</keyword>
<evidence type="ECO:0000256" key="4">
    <source>
        <dbReference type="SAM" id="MobiDB-lite"/>
    </source>
</evidence>
<dbReference type="PANTHER" id="PTHR24421">
    <property type="entry name" value="NITRATE/NITRITE SENSOR PROTEIN NARX-RELATED"/>
    <property type="match status" value="1"/>
</dbReference>
<dbReference type="PANTHER" id="PTHR24421:SF61">
    <property type="entry name" value="OXYGEN SENSOR HISTIDINE KINASE NREB"/>
    <property type="match status" value="1"/>
</dbReference>
<feature type="transmembrane region" description="Helical" evidence="5">
    <location>
        <begin position="79"/>
        <end position="97"/>
    </location>
</feature>
<dbReference type="Gene3D" id="3.30.565.10">
    <property type="entry name" value="Histidine kinase-like ATPase, C-terminal domain"/>
    <property type="match status" value="1"/>
</dbReference>
<dbReference type="SUPFAM" id="SSF55874">
    <property type="entry name" value="ATPase domain of HSP90 chaperone/DNA topoisomerase II/histidine kinase"/>
    <property type="match status" value="1"/>
</dbReference>
<dbReference type="GO" id="GO:0016301">
    <property type="term" value="F:kinase activity"/>
    <property type="evidence" value="ECO:0007669"/>
    <property type="project" value="UniProtKB-KW"/>
</dbReference>
<evidence type="ECO:0000259" key="6">
    <source>
        <dbReference type="Pfam" id="PF02518"/>
    </source>
</evidence>
<accession>A0ABQ6HP07</accession>
<keyword evidence="1" id="KW-0808">Transferase</keyword>
<feature type="transmembrane region" description="Helical" evidence="5">
    <location>
        <begin position="53"/>
        <end position="72"/>
    </location>
</feature>
<feature type="domain" description="DUF5931" evidence="7">
    <location>
        <begin position="18"/>
        <end position="181"/>
    </location>
</feature>
<reference evidence="9" key="1">
    <citation type="journal article" date="2019" name="Int. J. Syst. Evol. Microbiol.">
        <title>The Global Catalogue of Microorganisms (GCM) 10K type strain sequencing project: providing services to taxonomists for standard genome sequencing and annotation.</title>
        <authorList>
            <consortium name="The Broad Institute Genomics Platform"/>
            <consortium name="The Broad Institute Genome Sequencing Center for Infectious Disease"/>
            <person name="Wu L."/>
            <person name="Ma J."/>
        </authorList>
    </citation>
    <scope>NUCLEOTIDE SEQUENCE [LARGE SCALE GENOMIC DNA]</scope>
    <source>
        <strain evidence="9">NBRC 105830</strain>
    </source>
</reference>
<organism evidence="8 9">
    <name type="scientific">Arsenicicoccus piscis</name>
    <dbReference type="NCBI Taxonomy" id="673954"/>
    <lineage>
        <taxon>Bacteria</taxon>
        <taxon>Bacillati</taxon>
        <taxon>Actinomycetota</taxon>
        <taxon>Actinomycetes</taxon>
        <taxon>Micrococcales</taxon>
        <taxon>Intrasporangiaceae</taxon>
        <taxon>Arsenicicoccus</taxon>
    </lineage>
</organism>
<comment type="caution">
    <text evidence="8">The sequence shown here is derived from an EMBL/GenBank/DDBJ whole genome shotgun (WGS) entry which is preliminary data.</text>
</comment>
<dbReference type="EMBL" id="BSUJ01000001">
    <property type="protein sequence ID" value="GMA19424.1"/>
    <property type="molecule type" value="Genomic_DNA"/>
</dbReference>
<feature type="transmembrane region" description="Helical" evidence="5">
    <location>
        <begin position="154"/>
        <end position="171"/>
    </location>
</feature>
<evidence type="ECO:0000259" key="7">
    <source>
        <dbReference type="Pfam" id="PF19354"/>
    </source>
</evidence>
<feature type="region of interest" description="Disordered" evidence="4">
    <location>
        <begin position="241"/>
        <end position="271"/>
    </location>
</feature>
<dbReference type="InterPro" id="IPR045975">
    <property type="entry name" value="DUF5931"/>
</dbReference>
<dbReference type="InterPro" id="IPR036890">
    <property type="entry name" value="HATPase_C_sf"/>
</dbReference>
<evidence type="ECO:0000256" key="2">
    <source>
        <dbReference type="ARBA" id="ARBA00022777"/>
    </source>
</evidence>
<dbReference type="NCBIfam" id="NF047322">
    <property type="entry name" value="HK_morpho_MacS"/>
    <property type="match status" value="1"/>
</dbReference>
<dbReference type="Proteomes" id="UP001157109">
    <property type="component" value="Unassembled WGS sequence"/>
</dbReference>
<name>A0ABQ6HP07_9MICO</name>
<evidence type="ECO:0000256" key="3">
    <source>
        <dbReference type="ARBA" id="ARBA00023012"/>
    </source>
</evidence>
<evidence type="ECO:0000313" key="8">
    <source>
        <dbReference type="EMBL" id="GMA19424.1"/>
    </source>
</evidence>
<keyword evidence="3" id="KW-0902">Two-component regulatory system</keyword>
<dbReference type="InterPro" id="IPR003594">
    <property type="entry name" value="HATPase_dom"/>
</dbReference>
<evidence type="ECO:0000313" key="9">
    <source>
        <dbReference type="Proteomes" id="UP001157109"/>
    </source>
</evidence>
<proteinExistence type="predicted"/>
<dbReference type="RefSeq" id="WP_241444761.1">
    <property type="nucleotide sequence ID" value="NZ_BSUJ01000001.1"/>
</dbReference>
<dbReference type="Pfam" id="PF19354">
    <property type="entry name" value="DUF5931"/>
    <property type="match status" value="1"/>
</dbReference>
<dbReference type="InterPro" id="IPR050482">
    <property type="entry name" value="Sensor_HK_TwoCompSys"/>
</dbReference>
<dbReference type="Pfam" id="PF02518">
    <property type="entry name" value="HATPase_c"/>
    <property type="match status" value="1"/>
</dbReference>